<proteinExistence type="predicted"/>
<dbReference type="RefSeq" id="XP_038077324.1">
    <property type="nucleotide sequence ID" value="XM_038221396.1"/>
</dbReference>
<feature type="region of interest" description="Disordered" evidence="1">
    <location>
        <begin position="1"/>
        <end position="20"/>
    </location>
</feature>
<dbReference type="AlphaFoldDB" id="A0A914BMI3"/>
<name>A0A914BMI3_PATMI</name>
<dbReference type="PROSITE" id="PS50053">
    <property type="entry name" value="UBIQUITIN_2"/>
    <property type="match status" value="1"/>
</dbReference>
<evidence type="ECO:0000259" key="2">
    <source>
        <dbReference type="PROSITE" id="PS50053"/>
    </source>
</evidence>
<evidence type="ECO:0000256" key="1">
    <source>
        <dbReference type="SAM" id="MobiDB-lite"/>
    </source>
</evidence>
<dbReference type="SMART" id="SM00213">
    <property type="entry name" value="UBQ"/>
    <property type="match status" value="1"/>
</dbReference>
<dbReference type="Proteomes" id="UP000887568">
    <property type="component" value="Unplaced"/>
</dbReference>
<dbReference type="OrthoDB" id="428577at2759"/>
<protein>
    <recommendedName>
        <fullName evidence="2">Ubiquitin-like domain-containing protein</fullName>
    </recommendedName>
</protein>
<dbReference type="InterPro" id="IPR000626">
    <property type="entry name" value="Ubiquitin-like_dom"/>
</dbReference>
<feature type="compositionally biased region" description="Polar residues" evidence="1">
    <location>
        <begin position="1"/>
        <end position="11"/>
    </location>
</feature>
<evidence type="ECO:0000313" key="3">
    <source>
        <dbReference type="EnsemblMetazoa" id="XP_038077324.1"/>
    </source>
</evidence>
<dbReference type="SUPFAM" id="SSF54236">
    <property type="entry name" value="Ubiquitin-like"/>
    <property type="match status" value="1"/>
</dbReference>
<keyword evidence="4" id="KW-1185">Reference proteome</keyword>
<reference evidence="3" key="1">
    <citation type="submission" date="2022-11" db="UniProtKB">
        <authorList>
            <consortium name="EnsemblMetazoa"/>
        </authorList>
    </citation>
    <scope>IDENTIFICATION</scope>
</reference>
<accession>A0A914BMI3</accession>
<dbReference type="Gene3D" id="3.10.20.90">
    <property type="entry name" value="Phosphatidylinositol 3-kinase Catalytic Subunit, Chain A, domain 1"/>
    <property type="match status" value="1"/>
</dbReference>
<organism evidence="3 4">
    <name type="scientific">Patiria miniata</name>
    <name type="common">Bat star</name>
    <name type="synonym">Asterina miniata</name>
    <dbReference type="NCBI Taxonomy" id="46514"/>
    <lineage>
        <taxon>Eukaryota</taxon>
        <taxon>Metazoa</taxon>
        <taxon>Echinodermata</taxon>
        <taxon>Eleutherozoa</taxon>
        <taxon>Asterozoa</taxon>
        <taxon>Asteroidea</taxon>
        <taxon>Valvatacea</taxon>
        <taxon>Valvatida</taxon>
        <taxon>Asterinidae</taxon>
        <taxon>Patiria</taxon>
    </lineage>
</organism>
<dbReference type="CDD" id="cd17039">
    <property type="entry name" value="Ubl_ubiquitin_like"/>
    <property type="match status" value="1"/>
</dbReference>
<sequence length="282" mass="32683">MTSMVYPQPTTGYEDDDDDQPMRVDIHMLKMNKSITLDVNINSTVADVREQAASKLGLPRRRLMLIFNGSQLEDHEEIKYLGIRGDCTIFGMKCSPGEQMGIFELDPSNLDPQYDYDFTDKSDDGSTYLRGGQVYQRPYGWKRYAVKVHGEYENDTWLGEKGIRTYSSPGEWAVSYHGTEKRCVKPILEEGYKIGSRERFGRAVYSSPNLEKIDEHRYTKKFTKDGKRYKFALQNRVDPNHLEVIPPEKTGYPDFPYWLCPMQDPENGIYHVRPYGILTQEL</sequence>
<feature type="domain" description="Ubiquitin-like" evidence="2">
    <location>
        <begin position="22"/>
        <end position="89"/>
    </location>
</feature>
<evidence type="ECO:0000313" key="4">
    <source>
        <dbReference type="Proteomes" id="UP000887568"/>
    </source>
</evidence>
<dbReference type="OMA" id="DYSQLIH"/>
<dbReference type="GeneID" id="119745173"/>
<dbReference type="PANTHER" id="PTHR36649">
    <property type="entry name" value="UBIQUITIN-LIKE DOMAIN-CONTAINING PROTEIN"/>
    <property type="match status" value="1"/>
</dbReference>
<dbReference type="InterPro" id="IPR029071">
    <property type="entry name" value="Ubiquitin-like_domsf"/>
</dbReference>
<dbReference type="Pfam" id="PF00240">
    <property type="entry name" value="ubiquitin"/>
    <property type="match status" value="1"/>
</dbReference>
<dbReference type="EnsemblMetazoa" id="XM_038221396.1">
    <property type="protein sequence ID" value="XP_038077324.1"/>
    <property type="gene ID" value="LOC119745173"/>
</dbReference>
<dbReference type="PANTHER" id="PTHR36649:SF28">
    <property type="entry name" value="UBIQUITIN-LIKE DOMAIN-CONTAINING PROTEIN"/>
    <property type="match status" value="1"/>
</dbReference>
<dbReference type="Gene3D" id="3.90.228.10">
    <property type="match status" value="1"/>
</dbReference>